<gene>
    <name evidence="1" type="ORF">QPX54_06560</name>
</gene>
<name>A0AAP4BTJ8_9CORY</name>
<dbReference type="EMBL" id="JASNVP010000005">
    <property type="protein sequence ID" value="MDK4326175.1"/>
    <property type="molecule type" value="Genomic_DNA"/>
</dbReference>
<reference evidence="1" key="1">
    <citation type="submission" date="2023-05" db="EMBL/GenBank/DDBJ databases">
        <title>Metabolic capabilities are highly conserved among human nasal-associated Corynebacterium species in pangenomic analyses.</title>
        <authorList>
            <person name="Tran T.H."/>
            <person name="Roberts A.Q."/>
            <person name="Escapa I.F."/>
            <person name="Gao W."/>
            <person name="Conlan S."/>
            <person name="Kong H."/>
            <person name="Segre J.A."/>
            <person name="Kelly M.S."/>
            <person name="Lemon K.P."/>
        </authorList>
    </citation>
    <scope>NUCLEOTIDE SEQUENCE</scope>
    <source>
        <strain evidence="1">KPL2654</strain>
    </source>
</reference>
<dbReference type="RefSeq" id="WP_239210956.1">
    <property type="nucleotide sequence ID" value="NZ_JAKRDM010000002.1"/>
</dbReference>
<dbReference type="AlphaFoldDB" id="A0AAP4BTJ8"/>
<proteinExistence type="predicted"/>
<evidence type="ECO:0000313" key="1">
    <source>
        <dbReference type="EMBL" id="MDK4326175.1"/>
    </source>
</evidence>
<comment type="caution">
    <text evidence="1">The sequence shown here is derived from an EMBL/GenBank/DDBJ whole genome shotgun (WGS) entry which is preliminary data.</text>
</comment>
<protein>
    <submittedName>
        <fullName evidence="1">Uncharacterized protein</fullName>
    </submittedName>
</protein>
<organism evidence="1 2">
    <name type="scientific">Corynebacterium propinquum</name>
    <dbReference type="NCBI Taxonomy" id="43769"/>
    <lineage>
        <taxon>Bacteria</taxon>
        <taxon>Bacillati</taxon>
        <taxon>Actinomycetota</taxon>
        <taxon>Actinomycetes</taxon>
        <taxon>Mycobacteriales</taxon>
        <taxon>Corynebacteriaceae</taxon>
        <taxon>Corynebacterium</taxon>
    </lineage>
</organism>
<sequence length="98" mass="10807">MIPVTPRLAGSNVDIYIEHLNAIDSKIQESNRPESYKDGYAAATKLATNRIAELWESAVRSALAINEMIAQQGQLDEDLDDAFETAQAIANNRKSKTD</sequence>
<accession>A0AAP4BTJ8</accession>
<dbReference type="Proteomes" id="UP001226160">
    <property type="component" value="Unassembled WGS sequence"/>
</dbReference>
<evidence type="ECO:0000313" key="2">
    <source>
        <dbReference type="Proteomes" id="UP001226160"/>
    </source>
</evidence>